<accession>A0A927D0A2</accession>
<comment type="caution">
    <text evidence="1">The sequence shown here is derived from an EMBL/GenBank/DDBJ whole genome shotgun (WGS) entry which is preliminary data.</text>
</comment>
<evidence type="ECO:0000313" key="2">
    <source>
        <dbReference type="Proteomes" id="UP000602076"/>
    </source>
</evidence>
<reference evidence="1" key="1">
    <citation type="submission" date="2020-09" db="EMBL/GenBank/DDBJ databases">
        <title>Bacillus faecalis sp. nov., a moderately halophilic bacterium isolated from cow faeces.</title>
        <authorList>
            <person name="Jiang L."/>
            <person name="Lee J."/>
        </authorList>
    </citation>
    <scope>NUCLEOTIDE SEQUENCE</scope>
    <source>
        <strain evidence="1">AGMB 02131</strain>
    </source>
</reference>
<evidence type="ECO:0008006" key="3">
    <source>
        <dbReference type="Google" id="ProtNLM"/>
    </source>
</evidence>
<protein>
    <recommendedName>
        <fullName evidence="3">DUF3888 domain-containing protein</fullName>
    </recommendedName>
</protein>
<dbReference type="EMBL" id="JACXSI010000046">
    <property type="protein sequence ID" value="MBD3109902.1"/>
    <property type="molecule type" value="Genomic_DNA"/>
</dbReference>
<sequence>MKLVVQKYLIVLVLFLITVTSMQTVKAETIPKDDLYFTTEDIVLDLLMPTIDKRVLKEYEGNALFSWNWQRIVGINYNVDHSYDVSLKIKVPSENLDTDKEDFVKVRISPSCDSGKLNKLKCNHDFKIEILEYIHLSE</sequence>
<keyword evidence="2" id="KW-1185">Reference proteome</keyword>
<organism evidence="1 2">
    <name type="scientific">Peribacillus faecalis</name>
    <dbReference type="NCBI Taxonomy" id="2772559"/>
    <lineage>
        <taxon>Bacteria</taxon>
        <taxon>Bacillati</taxon>
        <taxon>Bacillota</taxon>
        <taxon>Bacilli</taxon>
        <taxon>Bacillales</taxon>
        <taxon>Bacillaceae</taxon>
        <taxon>Peribacillus</taxon>
    </lineage>
</organism>
<dbReference type="Proteomes" id="UP000602076">
    <property type="component" value="Unassembled WGS sequence"/>
</dbReference>
<proteinExistence type="predicted"/>
<evidence type="ECO:0000313" key="1">
    <source>
        <dbReference type="EMBL" id="MBD3109902.1"/>
    </source>
</evidence>
<gene>
    <name evidence="1" type="ORF">IEO70_16300</name>
</gene>
<name>A0A927D0A2_9BACI</name>
<dbReference type="AlphaFoldDB" id="A0A927D0A2"/>